<dbReference type="OrthoDB" id="348110at2"/>
<proteinExistence type="predicted"/>
<keyword evidence="3" id="KW-1185">Reference proteome</keyword>
<comment type="caution">
    <text evidence="2">The sequence shown here is derived from an EMBL/GenBank/DDBJ whole genome shotgun (WGS) entry which is preliminary data.</text>
</comment>
<feature type="transmembrane region" description="Helical" evidence="1">
    <location>
        <begin position="52"/>
        <end position="76"/>
    </location>
</feature>
<dbReference type="AlphaFoldDB" id="A0A4R9K3S1"/>
<name>A0A4R9K3S1_9LEPT</name>
<evidence type="ECO:0000256" key="1">
    <source>
        <dbReference type="SAM" id="Phobius"/>
    </source>
</evidence>
<protein>
    <recommendedName>
        <fullName evidence="4">Histidine kinase</fullName>
    </recommendedName>
</protein>
<gene>
    <name evidence="2" type="ORF">EHQ58_06520</name>
</gene>
<feature type="transmembrane region" description="Helical" evidence="1">
    <location>
        <begin position="127"/>
        <end position="152"/>
    </location>
</feature>
<evidence type="ECO:0000313" key="3">
    <source>
        <dbReference type="Proteomes" id="UP000297693"/>
    </source>
</evidence>
<dbReference type="RefSeq" id="WP_135623078.1">
    <property type="nucleotide sequence ID" value="NZ_RQGD01000022.1"/>
</dbReference>
<keyword evidence="1" id="KW-1133">Transmembrane helix</keyword>
<feature type="transmembrane region" description="Helical" evidence="1">
    <location>
        <begin position="20"/>
        <end position="37"/>
    </location>
</feature>
<sequence>MDHKEKALWEIRNEKNKAGVRWLLIFIIVPYLSYLLHTGKSVEIGQKNIFNWYYILTVASFVVGVNLIVTFILFHAAKIGHIRPSIKYLTMTADFFAVALVMIPTGGNESMFFTINYIVIVSNALRYGLRIAILGTIVMNVFYIGVLAFQHYPEMEVQGIQKEILKVGGFWLVGIYTGYLSMRFEVLRGEIENYQYLLAQALRKK</sequence>
<reference evidence="2" key="1">
    <citation type="journal article" date="2019" name="PLoS Negl. Trop. Dis.">
        <title>Revisiting the worldwide diversity of Leptospira species in the environment.</title>
        <authorList>
            <person name="Vincent A.T."/>
            <person name="Schiettekatte O."/>
            <person name="Bourhy P."/>
            <person name="Veyrier F.J."/>
            <person name="Picardeau M."/>
        </authorList>
    </citation>
    <scope>NUCLEOTIDE SEQUENCE [LARGE SCALE GENOMIC DNA]</scope>
    <source>
        <strain evidence="2">201702476</strain>
    </source>
</reference>
<feature type="transmembrane region" description="Helical" evidence="1">
    <location>
        <begin position="88"/>
        <end position="107"/>
    </location>
</feature>
<evidence type="ECO:0008006" key="4">
    <source>
        <dbReference type="Google" id="ProtNLM"/>
    </source>
</evidence>
<keyword evidence="1" id="KW-0812">Transmembrane</keyword>
<dbReference type="EMBL" id="RQGD01000022">
    <property type="protein sequence ID" value="TGL60151.1"/>
    <property type="molecule type" value="Genomic_DNA"/>
</dbReference>
<keyword evidence="1" id="KW-0472">Membrane</keyword>
<organism evidence="2 3">
    <name type="scientific">Leptospira ognonensis</name>
    <dbReference type="NCBI Taxonomy" id="2484945"/>
    <lineage>
        <taxon>Bacteria</taxon>
        <taxon>Pseudomonadati</taxon>
        <taxon>Spirochaetota</taxon>
        <taxon>Spirochaetia</taxon>
        <taxon>Leptospirales</taxon>
        <taxon>Leptospiraceae</taxon>
        <taxon>Leptospira</taxon>
    </lineage>
</organism>
<evidence type="ECO:0000313" key="2">
    <source>
        <dbReference type="EMBL" id="TGL60151.1"/>
    </source>
</evidence>
<dbReference type="Proteomes" id="UP000297693">
    <property type="component" value="Unassembled WGS sequence"/>
</dbReference>
<accession>A0A4R9K3S1</accession>